<dbReference type="Pfam" id="PF05769">
    <property type="entry name" value="SIKE"/>
    <property type="match status" value="2"/>
</dbReference>
<dbReference type="GO" id="GO:0010506">
    <property type="term" value="P:regulation of autophagy"/>
    <property type="evidence" value="ECO:0007669"/>
    <property type="project" value="InterPro"/>
</dbReference>
<evidence type="ECO:0000256" key="5">
    <source>
        <dbReference type="ARBA" id="ARBA00023136"/>
    </source>
</evidence>
<evidence type="ECO:0000256" key="1">
    <source>
        <dbReference type="ARBA" id="ARBA00004370"/>
    </source>
</evidence>
<dbReference type="PANTHER" id="PTHR15742">
    <property type="entry name" value="GIRDIN"/>
    <property type="match status" value="1"/>
</dbReference>
<proteinExistence type="inferred from homology"/>
<feature type="compositionally biased region" description="Low complexity" evidence="7">
    <location>
        <begin position="1092"/>
        <end position="1104"/>
    </location>
</feature>
<dbReference type="OrthoDB" id="10036174at2759"/>
<keyword evidence="3" id="KW-0597">Phosphoprotein</keyword>
<evidence type="ECO:0000259" key="8">
    <source>
        <dbReference type="Pfam" id="PF11365"/>
    </source>
</evidence>
<feature type="region of interest" description="Disordered" evidence="7">
    <location>
        <begin position="1187"/>
        <end position="1230"/>
    </location>
</feature>
<dbReference type="GO" id="GO:0016020">
    <property type="term" value="C:membrane"/>
    <property type="evidence" value="ECO:0007669"/>
    <property type="project" value="UniProtKB-SubCell"/>
</dbReference>
<comment type="similarity">
    <text evidence="2">Belongs to the SIKE family.</text>
</comment>
<feature type="region of interest" description="Disordered" evidence="7">
    <location>
        <begin position="1244"/>
        <end position="1276"/>
    </location>
</feature>
<feature type="compositionally biased region" description="Polar residues" evidence="7">
    <location>
        <begin position="1082"/>
        <end position="1091"/>
    </location>
</feature>
<feature type="region of interest" description="Disordered" evidence="7">
    <location>
        <begin position="18"/>
        <end position="123"/>
    </location>
</feature>
<feature type="compositionally biased region" description="Basic and acidic residues" evidence="7">
    <location>
        <begin position="1443"/>
        <end position="1463"/>
    </location>
</feature>
<dbReference type="InterPro" id="IPR049885">
    <property type="entry name" value="MTCL1-3"/>
</dbReference>
<feature type="region of interest" description="Disordered" evidence="7">
    <location>
        <begin position="1147"/>
        <end position="1168"/>
    </location>
</feature>
<feature type="compositionally biased region" description="Polar residues" evidence="7">
    <location>
        <begin position="1147"/>
        <end position="1167"/>
    </location>
</feature>
<keyword evidence="5" id="KW-0472">Membrane</keyword>
<feature type="coiled-coil region" evidence="6">
    <location>
        <begin position="182"/>
        <end position="252"/>
    </location>
</feature>
<comment type="subcellular location">
    <subcellularLocation>
        <location evidence="1">Membrane</location>
    </subcellularLocation>
</comment>
<dbReference type="InterPro" id="IPR008555">
    <property type="entry name" value="SIKE"/>
</dbReference>
<evidence type="ECO:0000256" key="4">
    <source>
        <dbReference type="ARBA" id="ARBA00023054"/>
    </source>
</evidence>
<feature type="compositionally biased region" description="Basic and acidic residues" evidence="7">
    <location>
        <begin position="20"/>
        <end position="57"/>
    </location>
</feature>
<sequence length="1463" mass="165184">MTKTKIQASSLVYALTSDAVKSEAHKMNQIKPKDTQSKPKRDTSSSQKEVKRNEKTRRSAPGSVKSRNKPSGRRTISGDALSKDSGGKTDSSSETSESTSEENRADNNHVQTNELDNGGADVEKKERYGGEVVEMMECNFPSGSLTPSLGIAVKSISPFTSMDDRWKLSASGALEFTRDEAHNDLLKEIDDVRSENEYLKDELEELRSEMLEMRDLYMEEDMYQLHGLKQQLEQANKTCRILQYRLRKAERRSLRVAQTGQVDSELICTLEHDVRVAKSVSMRLHTELESAQKKSLRLEWENEELREQVQNLEVAKQVLQAEMNKSKEDDSSDLKCQLHFAKEESALMCKKLTKMAVECETIREELSKYRLLYGDVDASQDVAGMVNSARTRETEFKVHLRLVEEEATLLSRRIVELEVENRGLKAEMNEIKEKAGWAQQEVEEIIEGSEKRLATSGCLEPEGNIKSVCVAEVENYPFGHIHNDEPLDVVINYPKDQINSEKNAEKEQDCTASLENLEAVLAVRDQAMLVRSIIQFLIPPAKNSFPPMPNKNFISSQPFHSKTKVDSYCLNNPLVLDPIMGASTSGLEMLQAQLYTLVAKIDLIINPMPSKTNQDTDANVLEKVEQGAQPSYAEKKTCPSSSNEEQNCNQLSLELLTVQIQWFLQQWRQGKRPSGEDKDLLEVSSALLSDLKAAMRDLCCELQEEYRAGQHCVQQFAEAKEAWTGVCTQLRKLQGRLEGSFETKESEDLEMESQKDYFGKLENLLDESYAAVTDVARQLKMYEHNWTCNSQGLLTCLSEVNLDWDRQSKDTEFQTFRSLQKKEESKRLTNQVVRLTPKPHKNWIYLSQDAALVDREDPWKTWDCPIMPPSFPCLNLKQTTANKSHTAPEKTSIRVYYSPPSARRVVLSSVPFEDEDRCEKKQKKAEPYCHQFKRINKTNVCDTCQDMLTFPCQSTIKQGPFALISNSSSDLKSPDVLYSSCLPLGGWEVSGNLSDDMKEITASVVEKRSRSNSDRLSVKVISIGTQTHTQTQVKSVGLQTDNYQSVCARHQLARSPLFVQSQDISSPLEWIAEPLEKLPLCSTSSKQQQRHSASSPISSNSSSTSITNSSYTFNSVSLSSSASSLASSSRLEPTKQYSVYGLSQCNSSNAKPSSAFGVSTEKSSGCKTSGIHKYGLVQEFFRNVCGRGEKPTPPNSGEKKILGIRRDPASSARVKKKEGPPSRIPTVPLSRSDSVTKINHRFMKQGRKDEPRPSQTQTQGQCPNQARTPMNKGKSFGPANLEINITMSCTLEKVLSDARTLLERLKEHDTAAECLIEQSSVLNQRIHCMKEVGNALPDKLWLSLEEHQYALELIMGRYRKQMLQLMMEKKELDTKPMISLHEDHAKEVQGQLERICEMGQVMRRAVQVDEKHYCSVKERLAQLEIENKELHDLLAISKNMLKPQREETTHPDPELKPKVTDEQ</sequence>
<feature type="domain" description="SOGA coiled-coil" evidence="8">
    <location>
        <begin position="330"/>
        <end position="424"/>
    </location>
</feature>
<evidence type="ECO:0000256" key="2">
    <source>
        <dbReference type="ARBA" id="ARBA00005537"/>
    </source>
</evidence>
<evidence type="ECO:0000313" key="10">
    <source>
        <dbReference type="Proteomes" id="UP000319801"/>
    </source>
</evidence>
<comment type="caution">
    <text evidence="9">The sequence shown here is derived from an EMBL/GenBank/DDBJ whole genome shotgun (WGS) entry which is preliminary data.</text>
</comment>
<dbReference type="Pfam" id="PF11365">
    <property type="entry name" value="SOGA"/>
    <property type="match status" value="1"/>
</dbReference>
<keyword evidence="4 6" id="KW-0175">Coiled coil</keyword>
<feature type="coiled-coil region" evidence="6">
    <location>
        <begin position="288"/>
        <end position="329"/>
    </location>
</feature>
<evidence type="ECO:0000313" key="9">
    <source>
        <dbReference type="EMBL" id="TSR39566.1"/>
    </source>
</evidence>
<name>A0A556V192_BAGYA</name>
<accession>A0A556V192</accession>
<feature type="compositionally biased region" description="Basic and acidic residues" evidence="7">
    <location>
        <begin position="1197"/>
        <end position="1208"/>
    </location>
</feature>
<feature type="compositionally biased region" description="Low complexity" evidence="7">
    <location>
        <begin position="88"/>
        <end position="98"/>
    </location>
</feature>
<feature type="region of interest" description="Disordered" evidence="7">
    <location>
        <begin position="1441"/>
        <end position="1463"/>
    </location>
</feature>
<gene>
    <name evidence="9" type="ORF">Baya_11693</name>
</gene>
<feature type="coiled-coil region" evidence="6">
    <location>
        <begin position="400"/>
        <end position="441"/>
    </location>
</feature>
<dbReference type="GO" id="GO:0005615">
    <property type="term" value="C:extracellular space"/>
    <property type="evidence" value="ECO:0007669"/>
    <property type="project" value="InterPro"/>
</dbReference>
<dbReference type="InterPro" id="IPR027881">
    <property type="entry name" value="SOGA_CC"/>
</dbReference>
<evidence type="ECO:0000256" key="6">
    <source>
        <dbReference type="SAM" id="Coils"/>
    </source>
</evidence>
<feature type="region of interest" description="Disordered" evidence="7">
    <location>
        <begin position="1082"/>
        <end position="1104"/>
    </location>
</feature>
<protein>
    <submittedName>
        <fullName evidence="9">Protein SOGA1</fullName>
    </submittedName>
</protein>
<evidence type="ECO:0000256" key="7">
    <source>
        <dbReference type="SAM" id="MobiDB-lite"/>
    </source>
</evidence>
<organism evidence="9 10">
    <name type="scientific">Bagarius yarrelli</name>
    <name type="common">Goonch</name>
    <name type="synonym">Bagrus yarrelli</name>
    <dbReference type="NCBI Taxonomy" id="175774"/>
    <lineage>
        <taxon>Eukaryota</taxon>
        <taxon>Metazoa</taxon>
        <taxon>Chordata</taxon>
        <taxon>Craniata</taxon>
        <taxon>Vertebrata</taxon>
        <taxon>Euteleostomi</taxon>
        <taxon>Actinopterygii</taxon>
        <taxon>Neopterygii</taxon>
        <taxon>Teleostei</taxon>
        <taxon>Ostariophysi</taxon>
        <taxon>Siluriformes</taxon>
        <taxon>Sisoridae</taxon>
        <taxon>Sisorinae</taxon>
        <taxon>Bagarius</taxon>
    </lineage>
</organism>
<feature type="compositionally biased region" description="Polar residues" evidence="7">
    <location>
        <begin position="1253"/>
        <end position="1268"/>
    </location>
</feature>
<reference evidence="9 10" key="1">
    <citation type="journal article" date="2019" name="Genome Biol. Evol.">
        <title>Whole-Genome Sequencing of the Giant Devil Catfish, Bagarius yarrelli.</title>
        <authorList>
            <person name="Jiang W."/>
            <person name="Lv Y."/>
            <person name="Cheng L."/>
            <person name="Yang K."/>
            <person name="Chao B."/>
            <person name="Wang X."/>
            <person name="Li Y."/>
            <person name="Pan X."/>
            <person name="You X."/>
            <person name="Zhang Y."/>
            <person name="Yang J."/>
            <person name="Li J."/>
            <person name="Zhang X."/>
            <person name="Liu S."/>
            <person name="Sun C."/>
            <person name="Yang J."/>
            <person name="Shi Q."/>
        </authorList>
    </citation>
    <scope>NUCLEOTIDE SEQUENCE [LARGE SCALE GENOMIC DNA]</scope>
    <source>
        <strain evidence="9">JWS20170419001</strain>
        <tissue evidence="9">Muscle</tissue>
    </source>
</reference>
<keyword evidence="10" id="KW-1185">Reference proteome</keyword>
<dbReference type="Proteomes" id="UP000319801">
    <property type="component" value="Unassembled WGS sequence"/>
</dbReference>
<dbReference type="EMBL" id="VCAZ01000093">
    <property type="protein sequence ID" value="TSR39566.1"/>
    <property type="molecule type" value="Genomic_DNA"/>
</dbReference>
<dbReference type="PANTHER" id="PTHR15742:SF1">
    <property type="entry name" value="PROTEIN SOGA1"/>
    <property type="match status" value="1"/>
</dbReference>
<evidence type="ECO:0000256" key="3">
    <source>
        <dbReference type="ARBA" id="ARBA00022553"/>
    </source>
</evidence>